<proteinExistence type="predicted"/>
<reference evidence="2 3" key="1">
    <citation type="submission" date="2024-09" db="EMBL/GenBank/DDBJ databases">
        <title>Laminarin stimulates single cell rates of sulfate reduction while oxygen inhibits transcriptomic activity in coastal marine sediment.</title>
        <authorList>
            <person name="Lindsay M."/>
            <person name="Orcutt B."/>
            <person name="Emerson D."/>
            <person name="Stepanauskas R."/>
            <person name="D'Angelo T."/>
        </authorList>
    </citation>
    <scope>NUCLEOTIDE SEQUENCE [LARGE SCALE GENOMIC DNA]</scope>
    <source>
        <strain evidence="2">SAG AM-311-K15</strain>
    </source>
</reference>
<dbReference type="CDD" id="cd00077">
    <property type="entry name" value="HDc"/>
    <property type="match status" value="2"/>
</dbReference>
<dbReference type="PANTHER" id="PTHR43155">
    <property type="entry name" value="CYCLIC DI-GMP PHOSPHODIESTERASE PA4108-RELATED"/>
    <property type="match status" value="1"/>
</dbReference>
<evidence type="ECO:0000313" key="2">
    <source>
        <dbReference type="EMBL" id="MFC1851497.1"/>
    </source>
</evidence>
<gene>
    <name evidence="2" type="ORF">ACFL27_14975</name>
</gene>
<evidence type="ECO:0000259" key="1">
    <source>
        <dbReference type="PROSITE" id="PS51832"/>
    </source>
</evidence>
<name>A0ABV6YZ76_UNCC1</name>
<dbReference type="Proteomes" id="UP001594351">
    <property type="component" value="Unassembled WGS sequence"/>
</dbReference>
<accession>A0ABV6YZ76</accession>
<evidence type="ECO:0000313" key="3">
    <source>
        <dbReference type="Proteomes" id="UP001594351"/>
    </source>
</evidence>
<dbReference type="Gene3D" id="3.30.450.40">
    <property type="match status" value="1"/>
</dbReference>
<dbReference type="Pfam" id="PF13487">
    <property type="entry name" value="HD_5"/>
    <property type="match status" value="1"/>
</dbReference>
<protein>
    <submittedName>
        <fullName evidence="2">HD domain-containing phosphohydrolase</fullName>
    </submittedName>
</protein>
<dbReference type="SUPFAM" id="SSF55781">
    <property type="entry name" value="GAF domain-like"/>
    <property type="match status" value="1"/>
</dbReference>
<dbReference type="InterPro" id="IPR029016">
    <property type="entry name" value="GAF-like_dom_sf"/>
</dbReference>
<dbReference type="InterPro" id="IPR003607">
    <property type="entry name" value="HD/PDEase_dom"/>
</dbReference>
<dbReference type="InterPro" id="IPR006674">
    <property type="entry name" value="HD_domain"/>
</dbReference>
<dbReference type="Pfam" id="PF01590">
    <property type="entry name" value="GAF"/>
    <property type="match status" value="1"/>
</dbReference>
<dbReference type="Gene3D" id="1.10.3210.10">
    <property type="entry name" value="Hypothetical protein af1432"/>
    <property type="match status" value="2"/>
</dbReference>
<dbReference type="SUPFAM" id="SSF109604">
    <property type="entry name" value="HD-domain/PDEase-like"/>
    <property type="match status" value="1"/>
</dbReference>
<sequence length="570" mass="65253">MNQTNQNMNNQDRNQDFDVGHLVDDKRLRHLLNTVIREVKDYALDQIEHIKKLTDIGIALSVEKDIIHLLEMIVDEARSLSNADAGTLYILNKEKTHLSFEILQNDTMGTRLGGTSGKPISLPEVPLYIEQKENYSNVSSYVALTGKRINIKDVYETDRFNLTGTRKYDASTGYRSKSMLVIPLKNHENKIIGVLQLLNAMDEETGKVVAFSSEYEDLIVSLASQAAIALTNVQLLQELKDLFYSFIKSIATAIDEKSPYTGGHINRVVALTMMIADEINKCQHEPFKDVQFDEHELDELRIAAWMHDVGKVTTPEYVVDKSTKLETIMDRIYFVETRFQLIEKMFENQALQQKISVLQQGHDQQNKIRQIEAELVLKIAALREEFSFIKSCNRTGEFMSDDKIDRIKEISRKTYPSTTGPQPYLTENEVENLCIRKGTLLQTEREIIENHARMTLKITEQLPFPEKLSRVPEFASGHHEKLDGSGYPKGLSAADLPWQSRIMAIADVFEALTAKDRPYKEPMKLSQALKILGFMKKDQHIDPDIYDLFIGQKLYLAYAQKELNDEQIDL</sequence>
<dbReference type="SMART" id="SM00471">
    <property type="entry name" value="HDc"/>
    <property type="match status" value="1"/>
</dbReference>
<feature type="domain" description="HD-GYP" evidence="1">
    <location>
        <begin position="239"/>
        <end position="326"/>
    </location>
</feature>
<feature type="domain" description="HD-GYP" evidence="1">
    <location>
        <begin position="363"/>
        <end position="565"/>
    </location>
</feature>
<organism evidence="2 3">
    <name type="scientific">candidate division CSSED10-310 bacterium</name>
    <dbReference type="NCBI Taxonomy" id="2855610"/>
    <lineage>
        <taxon>Bacteria</taxon>
        <taxon>Bacteria division CSSED10-310</taxon>
    </lineage>
</organism>
<keyword evidence="3" id="KW-1185">Reference proteome</keyword>
<dbReference type="PANTHER" id="PTHR43155:SF2">
    <property type="entry name" value="CYCLIC DI-GMP PHOSPHODIESTERASE PA4108"/>
    <property type="match status" value="1"/>
</dbReference>
<comment type="caution">
    <text evidence="2">The sequence shown here is derived from an EMBL/GenBank/DDBJ whole genome shotgun (WGS) entry which is preliminary data.</text>
</comment>
<dbReference type="PROSITE" id="PS51832">
    <property type="entry name" value="HD_GYP"/>
    <property type="match status" value="2"/>
</dbReference>
<dbReference type="EMBL" id="JBHPBY010000194">
    <property type="protein sequence ID" value="MFC1851497.1"/>
    <property type="molecule type" value="Genomic_DNA"/>
</dbReference>
<dbReference type="SMART" id="SM00065">
    <property type="entry name" value="GAF"/>
    <property type="match status" value="1"/>
</dbReference>
<dbReference type="InterPro" id="IPR037522">
    <property type="entry name" value="HD_GYP_dom"/>
</dbReference>
<dbReference type="InterPro" id="IPR003018">
    <property type="entry name" value="GAF"/>
</dbReference>
<dbReference type="Pfam" id="PF01966">
    <property type="entry name" value="HD"/>
    <property type="match status" value="1"/>
</dbReference>